<dbReference type="EMBL" id="GG671749">
    <property type="protein sequence ID" value="EER18555.1"/>
    <property type="molecule type" value="Genomic_DNA"/>
</dbReference>
<evidence type="ECO:0000313" key="2">
    <source>
        <dbReference type="Proteomes" id="UP000007800"/>
    </source>
</evidence>
<name>C5KA94_PERM5</name>
<evidence type="ECO:0000313" key="1">
    <source>
        <dbReference type="EMBL" id="EER18555.1"/>
    </source>
</evidence>
<dbReference type="Proteomes" id="UP000007800">
    <property type="component" value="Unassembled WGS sequence"/>
</dbReference>
<organism evidence="2">
    <name type="scientific">Perkinsus marinus (strain ATCC 50983 / TXsc)</name>
    <dbReference type="NCBI Taxonomy" id="423536"/>
    <lineage>
        <taxon>Eukaryota</taxon>
        <taxon>Sar</taxon>
        <taxon>Alveolata</taxon>
        <taxon>Perkinsozoa</taxon>
        <taxon>Perkinsea</taxon>
        <taxon>Perkinsida</taxon>
        <taxon>Perkinsidae</taxon>
        <taxon>Perkinsus</taxon>
    </lineage>
</organism>
<sequence length="120" mass="13395">MSYTYPTRFVKLLENYYEVHYVHRDERSGMAFCLIEECHVREHPQLADLPYLGETLSIPGSSASDPARLYHGLWISSAQTHGWKISLATAPDNDTTTSRAGFIPAVCADNTSSGFSTTHQ</sequence>
<dbReference type="RefSeq" id="XP_002786759.1">
    <property type="nucleotide sequence ID" value="XM_002786713.1"/>
</dbReference>
<reference evidence="1 2" key="1">
    <citation type="submission" date="2008-07" db="EMBL/GenBank/DDBJ databases">
        <authorList>
            <person name="El-Sayed N."/>
            <person name="Caler E."/>
            <person name="Inman J."/>
            <person name="Amedeo P."/>
            <person name="Hass B."/>
            <person name="Wortman J."/>
        </authorList>
    </citation>
    <scope>NUCLEOTIDE SEQUENCE [LARGE SCALE GENOMIC DNA]</scope>
    <source>
        <strain evidence="2">ATCC 50983 / TXsc</strain>
    </source>
</reference>
<protein>
    <submittedName>
        <fullName evidence="1">Uncharacterized protein</fullName>
    </submittedName>
</protein>
<proteinExistence type="predicted"/>
<dbReference type="InParanoid" id="C5KA94"/>
<accession>C5KA94</accession>
<dbReference type="GeneID" id="9048518"/>
<dbReference type="AlphaFoldDB" id="C5KA94"/>
<keyword evidence="2" id="KW-1185">Reference proteome</keyword>
<gene>
    <name evidence="1" type="ORF">Pmar_PMAR008884</name>
</gene>